<reference evidence="4 5" key="1">
    <citation type="journal article" date="2019" name="Nat. Med.">
        <title>A library of human gut bacterial isolates paired with longitudinal multiomics data enables mechanistic microbiome research.</title>
        <authorList>
            <person name="Poyet M."/>
            <person name="Groussin M."/>
            <person name="Gibbons S.M."/>
            <person name="Avila-Pacheco J."/>
            <person name="Jiang X."/>
            <person name="Kearney S.M."/>
            <person name="Perrotta A.R."/>
            <person name="Berdy B."/>
            <person name="Zhao S."/>
            <person name="Lieberman T.D."/>
            <person name="Swanson P.K."/>
            <person name="Smith M."/>
            <person name="Roesemann S."/>
            <person name="Alexander J.E."/>
            <person name="Rich S.A."/>
            <person name="Livny J."/>
            <person name="Vlamakis H."/>
            <person name="Clish C."/>
            <person name="Bullock K."/>
            <person name="Deik A."/>
            <person name="Scott J."/>
            <person name="Pierce K.A."/>
            <person name="Xavier R.J."/>
            <person name="Alm E.J."/>
        </authorList>
    </citation>
    <scope>NUCLEOTIDE SEQUENCE [LARGE SCALE GENOMIC DNA]</scope>
    <source>
        <strain evidence="4 5">BIOML-A41</strain>
    </source>
</reference>
<evidence type="ECO:0000313" key="4">
    <source>
        <dbReference type="EMBL" id="MRY60039.1"/>
    </source>
</evidence>
<protein>
    <submittedName>
        <fullName evidence="4">Glycosyltransferase</fullName>
    </submittedName>
</protein>
<dbReference type="Gene3D" id="3.40.50.2000">
    <property type="entry name" value="Glycogen Phosphorylase B"/>
    <property type="match status" value="1"/>
</dbReference>
<dbReference type="PANTHER" id="PTHR12526:SF629">
    <property type="entry name" value="TEICHURONIC ACID BIOSYNTHESIS GLYCOSYLTRANSFERASE TUAH-RELATED"/>
    <property type="match status" value="1"/>
</dbReference>
<dbReference type="AlphaFoldDB" id="A0A3R6KTT4"/>
<dbReference type="RefSeq" id="WP_122297709.1">
    <property type="nucleotide sequence ID" value="NZ_JAQEXU010000024.1"/>
</dbReference>
<proteinExistence type="predicted"/>
<evidence type="ECO:0000313" key="5">
    <source>
        <dbReference type="Proteomes" id="UP000463337"/>
    </source>
</evidence>
<feature type="domain" description="Glycosyl transferase family 1" evidence="3">
    <location>
        <begin position="234"/>
        <end position="392"/>
    </location>
</feature>
<gene>
    <name evidence="4" type="ORF">GKD59_19440</name>
</gene>
<dbReference type="Pfam" id="PF00534">
    <property type="entry name" value="Glycos_transf_1"/>
    <property type="match status" value="1"/>
</dbReference>
<evidence type="ECO:0000256" key="2">
    <source>
        <dbReference type="ARBA" id="ARBA00022679"/>
    </source>
</evidence>
<organism evidence="4 5">
    <name type="scientific">Parabacteroides distasonis</name>
    <dbReference type="NCBI Taxonomy" id="823"/>
    <lineage>
        <taxon>Bacteria</taxon>
        <taxon>Pseudomonadati</taxon>
        <taxon>Bacteroidota</taxon>
        <taxon>Bacteroidia</taxon>
        <taxon>Bacteroidales</taxon>
        <taxon>Tannerellaceae</taxon>
        <taxon>Parabacteroides</taxon>
    </lineage>
</organism>
<dbReference type="Proteomes" id="UP000463337">
    <property type="component" value="Unassembled WGS sequence"/>
</dbReference>
<sequence>MKNLILLTNFFPYGNGEPYLETEVKYYEQYFDRIYICSLQLRKKDLQSQRVLPSDKFKVLPVAKASNYVYLFNSFRALGDTNLYKELWKLRREKRMSFQRVVRLFVYLSRSYYEAGKIKKWFKRKVTFDNLDCGVLYSYRFEYQPYVGLLLKQVFPDLKIVARGHRFDLYEERRQEHYIPLREYLLANLDKTIMIAQDGVDYLVGKYPIYREKIVLSRLGTTDHGLAIVPQSMDELRLISCSTVSPIKRIHLIVEALAQIKNIRVRWDHYGDGLLLLDIKSFAVKLLPENIHWHFHGYVDNQTLMSIYQKKPYHLFLNVSSSEGVPVSIMEAMSFGIPCIATDVGGTKEVVENYKNGILLSSDFKPCDLARWIMVFKKMDETEYQRYRDNARLSWEECYNADKNYCGFLKYLDDI</sequence>
<evidence type="ECO:0000256" key="1">
    <source>
        <dbReference type="ARBA" id="ARBA00022676"/>
    </source>
</evidence>
<dbReference type="PANTHER" id="PTHR12526">
    <property type="entry name" value="GLYCOSYLTRANSFERASE"/>
    <property type="match status" value="1"/>
</dbReference>
<dbReference type="GO" id="GO:0016757">
    <property type="term" value="F:glycosyltransferase activity"/>
    <property type="evidence" value="ECO:0007669"/>
    <property type="project" value="UniProtKB-KW"/>
</dbReference>
<name>A0A3R6KTT4_PARDI</name>
<keyword evidence="2 4" id="KW-0808">Transferase</keyword>
<dbReference type="SUPFAM" id="SSF53756">
    <property type="entry name" value="UDP-Glycosyltransferase/glycogen phosphorylase"/>
    <property type="match status" value="1"/>
</dbReference>
<keyword evidence="1" id="KW-0328">Glycosyltransferase</keyword>
<accession>A0A3R6KTT4</accession>
<comment type="caution">
    <text evidence="4">The sequence shown here is derived from an EMBL/GenBank/DDBJ whole genome shotgun (WGS) entry which is preliminary data.</text>
</comment>
<evidence type="ECO:0000259" key="3">
    <source>
        <dbReference type="Pfam" id="PF00534"/>
    </source>
</evidence>
<dbReference type="EMBL" id="WKLT01000024">
    <property type="protein sequence ID" value="MRY60039.1"/>
    <property type="molecule type" value="Genomic_DNA"/>
</dbReference>
<dbReference type="InterPro" id="IPR001296">
    <property type="entry name" value="Glyco_trans_1"/>
</dbReference>